<name>A0AAV8VWZ2_9CUCU</name>
<evidence type="ECO:0000313" key="11">
    <source>
        <dbReference type="Proteomes" id="UP001159042"/>
    </source>
</evidence>
<dbReference type="InterPro" id="IPR021109">
    <property type="entry name" value="Peptidase_aspartic_dom_sf"/>
</dbReference>
<dbReference type="GO" id="GO:0015074">
    <property type="term" value="P:DNA integration"/>
    <property type="evidence" value="ECO:0007669"/>
    <property type="project" value="InterPro"/>
</dbReference>
<dbReference type="Gene3D" id="3.30.420.10">
    <property type="entry name" value="Ribonuclease H-like superfamily/Ribonuclease H"/>
    <property type="match status" value="1"/>
</dbReference>
<dbReference type="Gene3D" id="2.40.70.10">
    <property type="entry name" value="Acid Proteases"/>
    <property type="match status" value="1"/>
</dbReference>
<dbReference type="Pfam" id="PF00098">
    <property type="entry name" value="zf-CCHC"/>
    <property type="match status" value="2"/>
</dbReference>
<keyword evidence="11" id="KW-1185">Reference proteome</keyword>
<keyword evidence="6" id="KW-0862">Zinc</keyword>
<dbReference type="Pfam" id="PF00665">
    <property type="entry name" value="rve"/>
    <property type="match status" value="1"/>
</dbReference>
<dbReference type="InterPro" id="IPR001584">
    <property type="entry name" value="Integrase_cat-core"/>
</dbReference>
<keyword evidence="6" id="KW-0863">Zinc-finger</keyword>
<dbReference type="GO" id="GO:0003676">
    <property type="term" value="F:nucleic acid binding"/>
    <property type="evidence" value="ECO:0007669"/>
    <property type="project" value="InterPro"/>
</dbReference>
<feature type="domain" description="CCHC-type" evidence="8">
    <location>
        <begin position="163"/>
        <end position="179"/>
    </location>
</feature>
<protein>
    <recommendedName>
        <fullName evidence="1">RNA-directed DNA polymerase</fullName>
        <ecNumber evidence="1">2.7.7.49</ecNumber>
    </recommendedName>
</protein>
<dbReference type="Gene3D" id="4.10.60.10">
    <property type="entry name" value="Zinc finger, CCHC-type"/>
    <property type="match status" value="1"/>
</dbReference>
<proteinExistence type="predicted"/>
<accession>A0AAV8VWZ2</accession>
<dbReference type="SUPFAM" id="SSF50630">
    <property type="entry name" value="Acid proteases"/>
    <property type="match status" value="1"/>
</dbReference>
<evidence type="ECO:0000256" key="7">
    <source>
        <dbReference type="SAM" id="MobiDB-lite"/>
    </source>
</evidence>
<keyword evidence="4" id="KW-0540">Nuclease</keyword>
<dbReference type="EC" id="2.7.7.49" evidence="1"/>
<sequence length="805" mass="91797">MQTRLSGLARNWYANLRSYELTWEEWKNLLLKSFPEHQDFATSLRKMLNRRKLPKESWEEYYFNKMDLIQVCDVSAKNAVSCIIDGIDDRTIQVGARAGRYETPDALYAEYLSSLSQQENVIRKATYPENAESSRKRFYSDERRDNFGGFMKRRKIGTKHEQKCYNCRQTGHMANSCPKPRLECTNCKRLGHLGKDCRRRLKSQVVSFNSSQQQDNEKYFFDCFVNGRQLKAYVDTGCGAILIREEQAKELKLKTEPSSVTITGYGASVVAVVGQTEFTIVIDRAKANVKAFVVPNMAQEVDVMIGQPFLHSPDVVMIVANGKVRIFSSHDDLGEVLHSTKGKIPLWAKTAVTVPSRTTALVAVTSRSSATGEVYIRGGLRAKPGQEHYIGMDERCKYLMEVLEKEPADREEKRVHEEYCLENGRLYRKLHEGKRWVVPRAARRQVVLHFHDGLGHLSVGKTLSALLRLYWFPGVRRYVKKFIAACLPCMYNKEPGGKQSGYLHPIEKIAVPFDTVHIDHLGPFVRSKRKNQYLIVIVDAFTKFVFLKAVASTKTQPLLTFLDSVIENFGVPRRIITDRGSCFTSKLFKKYCEDLNIKHVQNATATPRANGQVERYNRTILSSLSATTDDEERWDLNISKVRWGLNSTTNSATGKTPYELLFGYNPRGVSNAFLDNEVMTEMQRDETLSETRANVKAQLDKKQSSQKARFDRHRKSGDSFDVGDRVLVRSTPNCNDGKSKKLLPRYSGPYVIAKKLDHDRYVVEDPIGSSRSQRKYRGVVSVDKMKAFQVEVSSESNEVSDSDEN</sequence>
<evidence type="ECO:0000259" key="9">
    <source>
        <dbReference type="PROSITE" id="PS50994"/>
    </source>
</evidence>
<keyword evidence="5" id="KW-0255">Endonuclease</keyword>
<dbReference type="Pfam" id="PF13975">
    <property type="entry name" value="gag-asp_proteas"/>
    <property type="match status" value="1"/>
</dbReference>
<reference evidence="10 11" key="1">
    <citation type="journal article" date="2023" name="Insect Mol. Biol.">
        <title>Genome sequencing provides insights into the evolution of gene families encoding plant cell wall-degrading enzymes in longhorned beetles.</title>
        <authorList>
            <person name="Shin N.R."/>
            <person name="Okamura Y."/>
            <person name="Kirsch R."/>
            <person name="Pauchet Y."/>
        </authorList>
    </citation>
    <scope>NUCLEOTIDE SEQUENCE [LARGE SCALE GENOMIC DNA]</scope>
    <source>
        <strain evidence="10">EAD_L_NR</strain>
    </source>
</reference>
<dbReference type="GO" id="GO:0003964">
    <property type="term" value="F:RNA-directed DNA polymerase activity"/>
    <property type="evidence" value="ECO:0007669"/>
    <property type="project" value="UniProtKB-EC"/>
</dbReference>
<dbReference type="Proteomes" id="UP001159042">
    <property type="component" value="Unassembled WGS sequence"/>
</dbReference>
<dbReference type="InterPro" id="IPR012337">
    <property type="entry name" value="RNaseH-like_sf"/>
</dbReference>
<evidence type="ECO:0000313" key="10">
    <source>
        <dbReference type="EMBL" id="KAJ8918774.1"/>
    </source>
</evidence>
<evidence type="ECO:0000256" key="2">
    <source>
        <dbReference type="ARBA" id="ARBA00022679"/>
    </source>
</evidence>
<dbReference type="EMBL" id="JANEYG010000023">
    <property type="protein sequence ID" value="KAJ8918774.1"/>
    <property type="molecule type" value="Genomic_DNA"/>
</dbReference>
<dbReference type="SUPFAM" id="SSF53098">
    <property type="entry name" value="Ribonuclease H-like"/>
    <property type="match status" value="1"/>
</dbReference>
<dbReference type="PANTHER" id="PTHR37984:SF5">
    <property type="entry name" value="PROTEIN NYNRIN-LIKE"/>
    <property type="match status" value="1"/>
</dbReference>
<dbReference type="FunFam" id="3.30.420.10:FF:000032">
    <property type="entry name" value="Retrovirus-related Pol polyprotein from transposon 297-like Protein"/>
    <property type="match status" value="1"/>
</dbReference>
<dbReference type="Pfam" id="PF17921">
    <property type="entry name" value="Integrase_H2C2"/>
    <property type="match status" value="1"/>
</dbReference>
<dbReference type="AlphaFoldDB" id="A0AAV8VWZ2"/>
<evidence type="ECO:0000256" key="6">
    <source>
        <dbReference type="PROSITE-ProRule" id="PRU00047"/>
    </source>
</evidence>
<keyword evidence="5" id="KW-0378">Hydrolase</keyword>
<gene>
    <name evidence="10" type="ORF">NQ315_015094</name>
</gene>
<feature type="domain" description="CCHC-type" evidence="8">
    <location>
        <begin position="184"/>
        <end position="199"/>
    </location>
</feature>
<dbReference type="InterPro" id="IPR036397">
    <property type="entry name" value="RNaseH_sf"/>
</dbReference>
<feature type="region of interest" description="Disordered" evidence="7">
    <location>
        <begin position="697"/>
        <end position="716"/>
    </location>
</feature>
<dbReference type="PROSITE" id="PS50994">
    <property type="entry name" value="INTEGRASE"/>
    <property type="match status" value="1"/>
</dbReference>
<dbReference type="PANTHER" id="PTHR37984">
    <property type="entry name" value="PROTEIN CBG26694"/>
    <property type="match status" value="1"/>
</dbReference>
<dbReference type="SUPFAM" id="SSF57756">
    <property type="entry name" value="Retrovirus zinc finger-like domains"/>
    <property type="match status" value="1"/>
</dbReference>
<dbReference type="GO" id="GO:0008270">
    <property type="term" value="F:zinc ion binding"/>
    <property type="evidence" value="ECO:0007669"/>
    <property type="project" value="UniProtKB-KW"/>
</dbReference>
<dbReference type="InterPro" id="IPR041588">
    <property type="entry name" value="Integrase_H2C2"/>
</dbReference>
<dbReference type="SMART" id="SM00343">
    <property type="entry name" value="ZnF_C2HC"/>
    <property type="match status" value="2"/>
</dbReference>
<evidence type="ECO:0000256" key="3">
    <source>
        <dbReference type="ARBA" id="ARBA00022695"/>
    </source>
</evidence>
<dbReference type="GO" id="GO:0004519">
    <property type="term" value="F:endonuclease activity"/>
    <property type="evidence" value="ECO:0007669"/>
    <property type="project" value="UniProtKB-KW"/>
</dbReference>
<dbReference type="PROSITE" id="PS50158">
    <property type="entry name" value="ZF_CCHC"/>
    <property type="match status" value="2"/>
</dbReference>
<dbReference type="CDD" id="cd00303">
    <property type="entry name" value="retropepsin_like"/>
    <property type="match status" value="1"/>
</dbReference>
<comment type="caution">
    <text evidence="10">The sequence shown here is derived from an EMBL/GenBank/DDBJ whole genome shotgun (WGS) entry which is preliminary data.</text>
</comment>
<dbReference type="Gene3D" id="1.10.340.70">
    <property type="match status" value="1"/>
</dbReference>
<dbReference type="InterPro" id="IPR036875">
    <property type="entry name" value="Znf_CCHC_sf"/>
</dbReference>
<organism evidence="10 11">
    <name type="scientific">Exocentrus adspersus</name>
    <dbReference type="NCBI Taxonomy" id="1586481"/>
    <lineage>
        <taxon>Eukaryota</taxon>
        <taxon>Metazoa</taxon>
        <taxon>Ecdysozoa</taxon>
        <taxon>Arthropoda</taxon>
        <taxon>Hexapoda</taxon>
        <taxon>Insecta</taxon>
        <taxon>Pterygota</taxon>
        <taxon>Neoptera</taxon>
        <taxon>Endopterygota</taxon>
        <taxon>Coleoptera</taxon>
        <taxon>Polyphaga</taxon>
        <taxon>Cucujiformia</taxon>
        <taxon>Chrysomeloidea</taxon>
        <taxon>Cerambycidae</taxon>
        <taxon>Lamiinae</taxon>
        <taxon>Acanthocinini</taxon>
        <taxon>Exocentrus</taxon>
    </lineage>
</organism>
<evidence type="ECO:0000259" key="8">
    <source>
        <dbReference type="PROSITE" id="PS50158"/>
    </source>
</evidence>
<keyword evidence="2" id="KW-0808">Transferase</keyword>
<keyword evidence="6" id="KW-0479">Metal-binding</keyword>
<evidence type="ECO:0000256" key="1">
    <source>
        <dbReference type="ARBA" id="ARBA00012493"/>
    </source>
</evidence>
<evidence type="ECO:0000256" key="4">
    <source>
        <dbReference type="ARBA" id="ARBA00022722"/>
    </source>
</evidence>
<dbReference type="InterPro" id="IPR001878">
    <property type="entry name" value="Znf_CCHC"/>
</dbReference>
<keyword evidence="3" id="KW-0548">Nucleotidyltransferase</keyword>
<dbReference type="InterPro" id="IPR050951">
    <property type="entry name" value="Retrovirus_Pol_polyprotein"/>
</dbReference>
<feature type="domain" description="Integrase catalytic" evidence="9">
    <location>
        <begin position="508"/>
        <end position="665"/>
    </location>
</feature>
<evidence type="ECO:0000256" key="5">
    <source>
        <dbReference type="ARBA" id="ARBA00022759"/>
    </source>
</evidence>